<organism evidence="2 3">
    <name type="scientific">Roseococcus pinisoli</name>
    <dbReference type="NCBI Taxonomy" id="2835040"/>
    <lineage>
        <taxon>Bacteria</taxon>
        <taxon>Pseudomonadati</taxon>
        <taxon>Pseudomonadota</taxon>
        <taxon>Alphaproteobacteria</taxon>
        <taxon>Acetobacterales</taxon>
        <taxon>Roseomonadaceae</taxon>
        <taxon>Roseococcus</taxon>
    </lineage>
</organism>
<name>A0ABS5QBL7_9PROT</name>
<keyword evidence="3" id="KW-1185">Reference proteome</keyword>
<proteinExistence type="predicted"/>
<dbReference type="EMBL" id="JAHCDA010000002">
    <property type="protein sequence ID" value="MBS7811060.1"/>
    <property type="molecule type" value="Genomic_DNA"/>
</dbReference>
<gene>
    <name evidence="2" type="ORF">KHU32_08940</name>
</gene>
<feature type="transmembrane region" description="Helical" evidence="1">
    <location>
        <begin position="115"/>
        <end position="135"/>
    </location>
</feature>
<accession>A0ABS5QBL7</accession>
<comment type="caution">
    <text evidence="2">The sequence shown here is derived from an EMBL/GenBank/DDBJ whole genome shotgun (WGS) entry which is preliminary data.</text>
</comment>
<feature type="transmembrane region" description="Helical" evidence="1">
    <location>
        <begin position="73"/>
        <end position="95"/>
    </location>
</feature>
<keyword evidence="1" id="KW-0812">Transmembrane</keyword>
<dbReference type="Pfam" id="PF10027">
    <property type="entry name" value="DUF2269"/>
    <property type="match status" value="1"/>
</dbReference>
<evidence type="ECO:0000313" key="2">
    <source>
        <dbReference type="EMBL" id="MBS7811060.1"/>
    </source>
</evidence>
<feature type="transmembrane region" description="Helical" evidence="1">
    <location>
        <begin position="42"/>
        <end position="61"/>
    </location>
</feature>
<keyword evidence="1" id="KW-0472">Membrane</keyword>
<keyword evidence="1" id="KW-1133">Transmembrane helix</keyword>
<evidence type="ECO:0000313" key="3">
    <source>
        <dbReference type="Proteomes" id="UP000766336"/>
    </source>
</evidence>
<protein>
    <submittedName>
        <fullName evidence="2">DUF2269 domain-containing protein</fullName>
    </submittedName>
</protein>
<dbReference type="InterPro" id="IPR018729">
    <property type="entry name" value="DUF2269_transmembrane"/>
</dbReference>
<feature type="transmembrane region" description="Helical" evidence="1">
    <location>
        <begin position="164"/>
        <end position="184"/>
    </location>
</feature>
<dbReference type="Proteomes" id="UP000766336">
    <property type="component" value="Unassembled WGS sequence"/>
</dbReference>
<sequence length="189" mass="20649">MDGACHPGRFHEALGGRSTAPVAPCQPLLGGDRRLAFLILKYVHVLGAIVLLGTGMGIAFFMVMAHLTRDAVFIARTAGVVVLADFLFTASAVVVQPVTGFFLAQEMGIRLDEGWLVASLALYVVAGIFWLPVVWMQMRLRDLAREAAAQGLPLPPAYHRLFRWWFAFGFPGFGSVLAIIWLMIAKPPL</sequence>
<reference evidence="2 3" key="1">
    <citation type="submission" date="2021-05" db="EMBL/GenBank/DDBJ databases">
        <title>Roseococcus sp. XZZS9, whole genome shotgun sequencing project.</title>
        <authorList>
            <person name="Zhao G."/>
            <person name="Shen L."/>
        </authorList>
    </citation>
    <scope>NUCLEOTIDE SEQUENCE [LARGE SCALE GENOMIC DNA]</scope>
    <source>
        <strain evidence="2 3">XZZS9</strain>
    </source>
</reference>
<evidence type="ECO:0000256" key="1">
    <source>
        <dbReference type="SAM" id="Phobius"/>
    </source>
</evidence>